<evidence type="ECO:0000259" key="6">
    <source>
        <dbReference type="Pfam" id="PF19289"/>
    </source>
</evidence>
<feature type="domain" description="Metalloprotease TldD/E central" evidence="7">
    <location>
        <begin position="111"/>
        <end position="219"/>
    </location>
</feature>
<dbReference type="GO" id="GO:0005829">
    <property type="term" value="C:cytosol"/>
    <property type="evidence" value="ECO:0007669"/>
    <property type="project" value="TreeGrafter"/>
</dbReference>
<keyword evidence="3" id="KW-0378">Hydrolase</keyword>
<dbReference type="GO" id="GO:0008237">
    <property type="term" value="F:metallopeptidase activity"/>
    <property type="evidence" value="ECO:0007669"/>
    <property type="project" value="UniProtKB-KW"/>
</dbReference>
<proteinExistence type="inferred from homology"/>
<evidence type="ECO:0000256" key="1">
    <source>
        <dbReference type="ARBA" id="ARBA00005836"/>
    </source>
</evidence>
<dbReference type="GO" id="GO:0006508">
    <property type="term" value="P:proteolysis"/>
    <property type="evidence" value="ECO:0007669"/>
    <property type="project" value="UniProtKB-KW"/>
</dbReference>
<dbReference type="PANTHER" id="PTHR30624:SF4">
    <property type="entry name" value="METALLOPROTEASE TLDD"/>
    <property type="match status" value="1"/>
</dbReference>
<dbReference type="InterPro" id="IPR025502">
    <property type="entry name" value="TldD"/>
</dbReference>
<keyword evidence="4" id="KW-0482">Metalloprotease</keyword>
<reference evidence="8 9" key="1">
    <citation type="submission" date="2016-10" db="EMBL/GenBank/DDBJ databases">
        <authorList>
            <person name="de Groot N.N."/>
        </authorList>
    </citation>
    <scope>NUCLEOTIDE SEQUENCE [LARGE SCALE GENOMIC DNA]</scope>
    <source>
        <strain evidence="8 9">DSM 12992</strain>
    </source>
</reference>
<evidence type="ECO:0000256" key="3">
    <source>
        <dbReference type="ARBA" id="ARBA00022801"/>
    </source>
</evidence>
<dbReference type="PIRSF" id="PIRSF004919">
    <property type="entry name" value="TldD"/>
    <property type="match status" value="1"/>
</dbReference>
<keyword evidence="9" id="KW-1185">Reference proteome</keyword>
<dbReference type="InterPro" id="IPR035068">
    <property type="entry name" value="TldD/PmbA_N"/>
</dbReference>
<evidence type="ECO:0000259" key="5">
    <source>
        <dbReference type="Pfam" id="PF01523"/>
    </source>
</evidence>
<evidence type="ECO:0000313" key="9">
    <source>
        <dbReference type="Proteomes" id="UP000199263"/>
    </source>
</evidence>
<dbReference type="InterPro" id="IPR045570">
    <property type="entry name" value="Metalloprtase-TldD/E_cen_dom"/>
</dbReference>
<keyword evidence="2" id="KW-0645">Protease</keyword>
<evidence type="ECO:0000256" key="4">
    <source>
        <dbReference type="ARBA" id="ARBA00023049"/>
    </source>
</evidence>
<protein>
    <submittedName>
        <fullName evidence="8">TldD protein</fullName>
    </submittedName>
</protein>
<dbReference type="InterPro" id="IPR036059">
    <property type="entry name" value="TldD/PmbA_sf"/>
</dbReference>
<dbReference type="Gene3D" id="3.30.2290.10">
    <property type="entry name" value="PmbA/TldD superfamily"/>
    <property type="match status" value="1"/>
</dbReference>
<dbReference type="OrthoDB" id="9803213at2"/>
<dbReference type="AlphaFoldDB" id="A0A1I1IDA4"/>
<name>A0A1I1IDA4_9CLOT</name>
<evidence type="ECO:0000259" key="7">
    <source>
        <dbReference type="Pfam" id="PF19290"/>
    </source>
</evidence>
<dbReference type="PANTHER" id="PTHR30624">
    <property type="entry name" value="UNCHARACTERIZED PROTEIN TLDD AND PMBA"/>
    <property type="match status" value="1"/>
</dbReference>
<feature type="domain" description="Metalloprotease TldD/E N-terminal" evidence="5">
    <location>
        <begin position="22"/>
        <end position="83"/>
    </location>
</feature>
<organism evidence="8 9">
    <name type="scientific">Clostridium uliginosum</name>
    <dbReference type="NCBI Taxonomy" id="119641"/>
    <lineage>
        <taxon>Bacteria</taxon>
        <taxon>Bacillati</taxon>
        <taxon>Bacillota</taxon>
        <taxon>Clostridia</taxon>
        <taxon>Eubacteriales</taxon>
        <taxon>Clostridiaceae</taxon>
        <taxon>Clostridium</taxon>
    </lineage>
</organism>
<dbReference type="InterPro" id="IPR045569">
    <property type="entry name" value="Metalloprtase-TldD/E_C"/>
</dbReference>
<dbReference type="SUPFAM" id="SSF111283">
    <property type="entry name" value="Putative modulator of DNA gyrase, PmbA/TldD"/>
    <property type="match status" value="1"/>
</dbReference>
<dbReference type="STRING" id="119641.SAMN05421842_102249"/>
<evidence type="ECO:0000313" key="8">
    <source>
        <dbReference type="EMBL" id="SFC34399.1"/>
    </source>
</evidence>
<feature type="domain" description="Metalloprotease TldD/E C-terminal" evidence="6">
    <location>
        <begin position="227"/>
        <end position="458"/>
    </location>
</feature>
<gene>
    <name evidence="8" type="ORF">SAMN05421842_102249</name>
</gene>
<dbReference type="InterPro" id="IPR002510">
    <property type="entry name" value="Metalloprtase-TldD/E_N"/>
</dbReference>
<accession>A0A1I1IDA4</accession>
<dbReference type="InterPro" id="IPR051463">
    <property type="entry name" value="Peptidase_U62_metallo"/>
</dbReference>
<dbReference type="Pfam" id="PF19290">
    <property type="entry name" value="PmbA_TldD_2nd"/>
    <property type="match status" value="1"/>
</dbReference>
<dbReference type="RefSeq" id="WP_090088579.1">
    <property type="nucleotide sequence ID" value="NZ_FOMG01000002.1"/>
</dbReference>
<dbReference type="Pfam" id="PF19289">
    <property type="entry name" value="PmbA_TldD_3rd"/>
    <property type="match status" value="1"/>
</dbReference>
<dbReference type="Pfam" id="PF01523">
    <property type="entry name" value="PmbA_TldD_1st"/>
    <property type="match status" value="1"/>
</dbReference>
<evidence type="ECO:0000256" key="2">
    <source>
        <dbReference type="ARBA" id="ARBA00022670"/>
    </source>
</evidence>
<dbReference type="EMBL" id="FOMG01000002">
    <property type="protein sequence ID" value="SFC34399.1"/>
    <property type="molecule type" value="Genomic_DNA"/>
</dbReference>
<dbReference type="Proteomes" id="UP000199263">
    <property type="component" value="Unassembled WGS sequence"/>
</dbReference>
<sequence>MLSKSIVSEVLSKCLITGGDFAEIFEDDSVNNAISLIDGKVEDAIGGRSYGIGIRIFKGIKSVYAYTNNNSLSSLLDTAYKAALALGEVKEDKSILLNEKSISTIHPIIYYPKDIDYNKKIHILKTAYSSAKNFSEDISQVIASYSDKDQHVLIANSDGLYVKDRRIRTRLGVNVVASKGSENQTGFEGPGRYKGIEMFDDVDPAYHGREAARIAHTLLHAKNCPAGNMTVAIDNGFGGVIFHEACGHALEASSVAKGNSIFANKLGEQIASTKITAIDDGTIPNAWGSLNIDDEGTKTKKNILIENGILKGYMIDKLNGRRMNMKPTGSSRRQSYKYQPTSRMTNTYIENGNDSPEDIIKSISTGLYAKKLGGGSVNPVTGEFNFSVQEGYLVKNGVIQEAVRGASLIGKGNQVLMDIDMVGNNLELAQGMCGSSSGSIPTNVGQPMIRVKQMTVGGR</sequence>
<comment type="similarity">
    <text evidence="1">Belongs to the peptidase U62 family.</text>
</comment>